<name>A0ACC1CGH2_9NEOP</name>
<evidence type="ECO:0000313" key="1">
    <source>
        <dbReference type="EMBL" id="KAJ0170577.1"/>
    </source>
</evidence>
<comment type="caution">
    <text evidence="1">The sequence shown here is derived from an EMBL/GenBank/DDBJ whole genome shotgun (WGS) entry which is preliminary data.</text>
</comment>
<keyword evidence="2" id="KW-1185">Reference proteome</keyword>
<dbReference type="EMBL" id="CM034413">
    <property type="protein sequence ID" value="KAJ0170577.1"/>
    <property type="molecule type" value="Genomic_DNA"/>
</dbReference>
<reference evidence="1 2" key="1">
    <citation type="journal article" date="2021" name="Front. Genet.">
        <title>Chromosome-Level Genome Assembly Reveals Significant Gene Expansion in the Toll and IMD Signaling Pathways of Dendrolimus kikuchii.</title>
        <authorList>
            <person name="Zhou J."/>
            <person name="Wu P."/>
            <person name="Xiong Z."/>
            <person name="Liu N."/>
            <person name="Zhao N."/>
            <person name="Ji M."/>
            <person name="Qiu Y."/>
            <person name="Yang B."/>
        </authorList>
    </citation>
    <scope>NUCLEOTIDE SEQUENCE [LARGE SCALE GENOMIC DNA]</scope>
    <source>
        <strain evidence="1">Ann1</strain>
    </source>
</reference>
<proteinExistence type="predicted"/>
<organism evidence="1 2">
    <name type="scientific">Dendrolimus kikuchii</name>
    <dbReference type="NCBI Taxonomy" id="765133"/>
    <lineage>
        <taxon>Eukaryota</taxon>
        <taxon>Metazoa</taxon>
        <taxon>Ecdysozoa</taxon>
        <taxon>Arthropoda</taxon>
        <taxon>Hexapoda</taxon>
        <taxon>Insecta</taxon>
        <taxon>Pterygota</taxon>
        <taxon>Neoptera</taxon>
        <taxon>Endopterygota</taxon>
        <taxon>Lepidoptera</taxon>
        <taxon>Glossata</taxon>
        <taxon>Ditrysia</taxon>
        <taxon>Bombycoidea</taxon>
        <taxon>Lasiocampidae</taxon>
        <taxon>Dendrolimus</taxon>
    </lineage>
</organism>
<sequence>MLPFTNLYCIFLGPMQGVGSHRLPIFSYSPNIATGRRHNPHRPRSLEPANYNFGYMVNDYHEGTDFGHHEERQEEHAQGQYHVVLPDGRKQVDFLRYSTLPRNGGYDSNEGSARANGGGIHSNGFGQNGGHF</sequence>
<accession>A0ACC1CGH2</accession>
<protein>
    <submittedName>
        <fullName evidence="1">Uncharacterized protein</fullName>
    </submittedName>
</protein>
<gene>
    <name evidence="1" type="ORF">K1T71_013948</name>
</gene>
<evidence type="ECO:0000313" key="2">
    <source>
        <dbReference type="Proteomes" id="UP000824533"/>
    </source>
</evidence>
<dbReference type="Proteomes" id="UP000824533">
    <property type="component" value="Linkage Group LG27"/>
</dbReference>